<keyword evidence="4" id="KW-0547">Nucleotide-binding</keyword>
<evidence type="ECO:0000256" key="8">
    <source>
        <dbReference type="SAM" id="Phobius"/>
    </source>
</evidence>
<evidence type="ECO:0000256" key="3">
    <source>
        <dbReference type="ARBA" id="ARBA00022692"/>
    </source>
</evidence>
<dbReference type="InterPro" id="IPR043760">
    <property type="entry name" value="PycTM_dom"/>
</dbReference>
<evidence type="ECO:0000256" key="7">
    <source>
        <dbReference type="ARBA" id="ARBA00023136"/>
    </source>
</evidence>
<dbReference type="GO" id="GO:0000166">
    <property type="term" value="F:nucleotide binding"/>
    <property type="evidence" value="ECO:0007669"/>
    <property type="project" value="UniProtKB-KW"/>
</dbReference>
<evidence type="ECO:0000259" key="9">
    <source>
        <dbReference type="Pfam" id="PF18967"/>
    </source>
</evidence>
<keyword evidence="7 8" id="KW-0472">Membrane</keyword>
<keyword evidence="5 8" id="KW-1133">Transmembrane helix</keyword>
<evidence type="ECO:0000256" key="4">
    <source>
        <dbReference type="ARBA" id="ARBA00022741"/>
    </source>
</evidence>
<name>A0A1H4TRL2_9FLAO</name>
<reference evidence="10 11" key="1">
    <citation type="submission" date="2016-10" db="EMBL/GenBank/DDBJ databases">
        <authorList>
            <person name="de Groot N.N."/>
        </authorList>
    </citation>
    <scope>NUCLEOTIDE SEQUENCE [LARGE SCALE GENOMIC DNA]</scope>
    <source>
        <strain evidence="10 11">MAR_2009_71</strain>
    </source>
</reference>
<evidence type="ECO:0000313" key="10">
    <source>
        <dbReference type="EMBL" id="SEC59136.1"/>
    </source>
</evidence>
<dbReference type="EMBL" id="FNTB01000001">
    <property type="protein sequence ID" value="SEC59136.1"/>
    <property type="molecule type" value="Genomic_DNA"/>
</dbReference>
<evidence type="ECO:0000256" key="1">
    <source>
        <dbReference type="ARBA" id="ARBA00004236"/>
    </source>
</evidence>
<comment type="subcellular location">
    <subcellularLocation>
        <location evidence="1">Cell membrane</location>
    </subcellularLocation>
</comment>
<evidence type="ECO:0000313" key="11">
    <source>
        <dbReference type="Proteomes" id="UP000183038"/>
    </source>
</evidence>
<dbReference type="Pfam" id="PF18967">
    <property type="entry name" value="PycTM"/>
    <property type="match status" value="1"/>
</dbReference>
<sequence>MTKPIDNKNQNSNKTKQEHNPLSAFEKGLLDELKSKGHAEELVDHYWGTINYVSGLIKASELKAGLILSFYGIILNFIYQSAAPVMHSVSNAILFYILIGLWFVATVVSIFFSVRCFIPKLEGNYSDNVFYFGDVITKFGTIKEFSRKFYNVSINEQEVFEQLGEQIYINSKISAWKFRNVQRSIFFLAISLVLLLVTAVYYGVLRIM</sequence>
<keyword evidence="2" id="KW-1003">Cell membrane</keyword>
<organism evidence="10 11">
    <name type="scientific">Maribacter dokdonensis</name>
    <dbReference type="NCBI Taxonomy" id="320912"/>
    <lineage>
        <taxon>Bacteria</taxon>
        <taxon>Pseudomonadati</taxon>
        <taxon>Bacteroidota</taxon>
        <taxon>Flavobacteriia</taxon>
        <taxon>Flavobacteriales</taxon>
        <taxon>Flavobacteriaceae</taxon>
        <taxon>Maribacter</taxon>
    </lineage>
</organism>
<evidence type="ECO:0000256" key="6">
    <source>
        <dbReference type="ARBA" id="ARBA00023118"/>
    </source>
</evidence>
<keyword evidence="3 8" id="KW-0812">Transmembrane</keyword>
<keyword evidence="6" id="KW-0051">Antiviral defense</keyword>
<dbReference type="AlphaFoldDB" id="A0A1H4TRL2"/>
<evidence type="ECO:0000256" key="2">
    <source>
        <dbReference type="ARBA" id="ARBA00022475"/>
    </source>
</evidence>
<dbReference type="GO" id="GO:0005886">
    <property type="term" value="C:plasma membrane"/>
    <property type="evidence" value="ECO:0007669"/>
    <property type="project" value="UniProtKB-SubCell"/>
</dbReference>
<feature type="transmembrane region" description="Helical" evidence="8">
    <location>
        <begin position="64"/>
        <end position="81"/>
    </location>
</feature>
<dbReference type="GO" id="GO:0051607">
    <property type="term" value="P:defense response to virus"/>
    <property type="evidence" value="ECO:0007669"/>
    <property type="project" value="UniProtKB-KW"/>
</dbReference>
<accession>A0A1H4TRL2</accession>
<dbReference type="RefSeq" id="WP_244745140.1">
    <property type="nucleotide sequence ID" value="NZ_CAJQES010000013.1"/>
</dbReference>
<gene>
    <name evidence="10" type="ORF">SAMN05192540_3557</name>
</gene>
<protein>
    <recommendedName>
        <fullName evidence="9">Pycsar effector protein domain-containing protein</fullName>
    </recommendedName>
</protein>
<proteinExistence type="predicted"/>
<evidence type="ECO:0000256" key="5">
    <source>
        <dbReference type="ARBA" id="ARBA00022989"/>
    </source>
</evidence>
<dbReference type="Proteomes" id="UP000183038">
    <property type="component" value="Unassembled WGS sequence"/>
</dbReference>
<feature type="transmembrane region" description="Helical" evidence="8">
    <location>
        <begin position="185"/>
        <end position="204"/>
    </location>
</feature>
<feature type="domain" description="Pycsar effector protein" evidence="9">
    <location>
        <begin position="45"/>
        <end position="201"/>
    </location>
</feature>
<feature type="transmembrane region" description="Helical" evidence="8">
    <location>
        <begin position="93"/>
        <end position="114"/>
    </location>
</feature>